<accession>A0A329REN7</accession>
<organism evidence="3 4">
    <name type="scientific">Phytophthora cactorum</name>
    <dbReference type="NCBI Taxonomy" id="29920"/>
    <lineage>
        <taxon>Eukaryota</taxon>
        <taxon>Sar</taxon>
        <taxon>Stramenopiles</taxon>
        <taxon>Oomycota</taxon>
        <taxon>Peronosporomycetes</taxon>
        <taxon>Peronosporales</taxon>
        <taxon>Peronosporaceae</taxon>
        <taxon>Phytophthora</taxon>
    </lineage>
</organism>
<evidence type="ECO:0000313" key="1">
    <source>
        <dbReference type="EMBL" id="KAG2909763.1"/>
    </source>
</evidence>
<dbReference type="AlphaFoldDB" id="A0A329REN7"/>
<evidence type="ECO:0000313" key="2">
    <source>
        <dbReference type="EMBL" id="KAG3216778.1"/>
    </source>
</evidence>
<dbReference type="Proteomes" id="UP000774804">
    <property type="component" value="Unassembled WGS sequence"/>
</dbReference>
<dbReference type="VEuPathDB" id="FungiDB:PC110_g21090"/>
<evidence type="ECO:0000313" key="3">
    <source>
        <dbReference type="EMBL" id="RAW22469.1"/>
    </source>
</evidence>
<protein>
    <submittedName>
        <fullName evidence="3">Uncharacterized protein</fullName>
    </submittedName>
</protein>
<dbReference type="OrthoDB" id="10286899at2759"/>
<dbReference type="EMBL" id="MJFZ01001306">
    <property type="protein sequence ID" value="RAW22469.1"/>
    <property type="molecule type" value="Genomic_DNA"/>
</dbReference>
<dbReference type="Proteomes" id="UP000251314">
    <property type="component" value="Unassembled WGS sequence"/>
</dbReference>
<comment type="caution">
    <text evidence="3">The sequence shown here is derived from an EMBL/GenBank/DDBJ whole genome shotgun (WGS) entry which is preliminary data.</text>
</comment>
<proteinExistence type="predicted"/>
<evidence type="ECO:0000313" key="4">
    <source>
        <dbReference type="Proteomes" id="UP000251314"/>
    </source>
</evidence>
<gene>
    <name evidence="3" type="ORF">PC110_g21090</name>
    <name evidence="1" type="ORF">PC115_g13151</name>
    <name evidence="2" type="ORF">PC129_g12387</name>
</gene>
<dbReference type="EMBL" id="RCMI01000462">
    <property type="protein sequence ID" value="KAG2909763.1"/>
    <property type="molecule type" value="Genomic_DNA"/>
</dbReference>
<dbReference type="EMBL" id="RCMV01000464">
    <property type="protein sequence ID" value="KAG3216778.1"/>
    <property type="molecule type" value="Genomic_DNA"/>
</dbReference>
<sequence length="48" mass="5393">MEMSFDPSMGRRALQTPEPGISVYIPVTEPVHFLRDQATGYLLTMDHG</sequence>
<name>A0A329REN7_9STRA</name>
<keyword evidence="4" id="KW-1185">Reference proteome</keyword>
<reference evidence="3 4" key="1">
    <citation type="submission" date="2018-01" db="EMBL/GenBank/DDBJ databases">
        <title>Draft genome of the strawberry crown rot pathogen Phytophthora cactorum.</title>
        <authorList>
            <person name="Armitage A.D."/>
            <person name="Lysoe E."/>
            <person name="Nellist C.F."/>
            <person name="Harrison R.J."/>
            <person name="Brurberg M.B."/>
        </authorList>
    </citation>
    <scope>NUCLEOTIDE SEQUENCE [LARGE SCALE GENOMIC DNA]</scope>
    <source>
        <strain evidence="3 4">10300</strain>
    </source>
</reference>
<reference evidence="1" key="2">
    <citation type="submission" date="2018-10" db="EMBL/GenBank/DDBJ databases">
        <title>Effector identification in a new, highly contiguous assembly of the strawberry crown rot pathogen Phytophthora cactorum.</title>
        <authorList>
            <person name="Armitage A.D."/>
            <person name="Nellist C.F."/>
            <person name="Bates H."/>
            <person name="Vickerstaff R.J."/>
            <person name="Harrison R.J."/>
        </authorList>
    </citation>
    <scope>NUCLEOTIDE SEQUENCE</scope>
    <source>
        <strain evidence="1">4032</strain>
        <strain evidence="2">P421</strain>
    </source>
</reference>
<dbReference type="Proteomes" id="UP000760860">
    <property type="component" value="Unassembled WGS sequence"/>
</dbReference>